<dbReference type="Gene3D" id="3.20.20.70">
    <property type="entry name" value="Aldolase class I"/>
    <property type="match status" value="1"/>
</dbReference>
<dbReference type="InterPro" id="IPR034505">
    <property type="entry name" value="Coproporphyrinogen-III_oxidase"/>
</dbReference>
<keyword evidence="3" id="KW-0479">Metal-binding</keyword>
<dbReference type="PROSITE" id="PS51918">
    <property type="entry name" value="RADICAL_SAM"/>
    <property type="match status" value="1"/>
</dbReference>
<dbReference type="Pfam" id="PF04055">
    <property type="entry name" value="Radical_SAM"/>
    <property type="match status" value="1"/>
</dbReference>
<sequence>MHVPFCKHLCNYCDFYKRKLDSSQNQFEDFHQFLSASVKRHEDLMKAHNFEWGVLDTVYLGGGTPSLWGEKGASFFQKILEPIGVSKDAEFTMEIDPGTWSPTMLDAWKKIGLNRISIGTQTLDPDFLKIMDRVHSLDDSLHFLEVLQKENWNYSLDFLLGIPFSREKKRDIKKELDLLLKYSPKHISLYILNARSKYPHIQDMPDDEFIRDEYLFVSDYLKKHGFHHYEVSNFALPGFEARHNQKYWRAESVAALGPTGTGYFQLNKNEALRYKWKVSEAEVEVEHLSDKELSLEQTYLSLRTSEGWIPPKGSECLMKSWTQQGYAEAQNERVKLTSLGFLMLDSLMDDLFRWEAQRK</sequence>
<dbReference type="PANTHER" id="PTHR13932">
    <property type="entry name" value="COPROPORPHYRINIGEN III OXIDASE"/>
    <property type="match status" value="1"/>
</dbReference>
<dbReference type="KEGG" id="psti:SOO65_00425"/>
<evidence type="ECO:0000313" key="7">
    <source>
        <dbReference type="EMBL" id="WPU65211.1"/>
    </source>
</evidence>
<dbReference type="GO" id="GO:0003824">
    <property type="term" value="F:catalytic activity"/>
    <property type="evidence" value="ECO:0007669"/>
    <property type="project" value="InterPro"/>
</dbReference>
<keyword evidence="5" id="KW-0411">Iron-sulfur</keyword>
<evidence type="ECO:0000256" key="1">
    <source>
        <dbReference type="ARBA" id="ARBA00001966"/>
    </source>
</evidence>
<evidence type="ECO:0000259" key="6">
    <source>
        <dbReference type="PROSITE" id="PS51918"/>
    </source>
</evidence>
<evidence type="ECO:0000256" key="5">
    <source>
        <dbReference type="ARBA" id="ARBA00023014"/>
    </source>
</evidence>
<name>A0AAX4HPG1_9BACT</name>
<proteinExistence type="predicted"/>
<gene>
    <name evidence="7" type="ORF">SOO65_00425</name>
</gene>
<dbReference type="SUPFAM" id="SSF102114">
    <property type="entry name" value="Radical SAM enzymes"/>
    <property type="match status" value="1"/>
</dbReference>
<dbReference type="SFLD" id="SFLDG01065">
    <property type="entry name" value="anaerobic_coproporphyrinogen-I"/>
    <property type="match status" value="1"/>
</dbReference>
<reference evidence="7 8" key="1">
    <citation type="submission" date="2023-11" db="EMBL/GenBank/DDBJ databases">
        <title>Peredibacter starrii A3.12.</title>
        <authorList>
            <person name="Mitchell R.J."/>
        </authorList>
    </citation>
    <scope>NUCLEOTIDE SEQUENCE [LARGE SCALE GENOMIC DNA]</scope>
    <source>
        <strain evidence="7 8">A3.12</strain>
    </source>
</reference>
<feature type="domain" description="Radical SAM core" evidence="6">
    <location>
        <begin position="1"/>
        <end position="227"/>
    </location>
</feature>
<dbReference type="AlphaFoldDB" id="A0AAX4HPG1"/>
<dbReference type="InterPro" id="IPR007197">
    <property type="entry name" value="rSAM"/>
</dbReference>
<dbReference type="EMBL" id="CP139487">
    <property type="protein sequence ID" value="WPU65211.1"/>
    <property type="molecule type" value="Genomic_DNA"/>
</dbReference>
<keyword evidence="2" id="KW-0949">S-adenosyl-L-methionine</keyword>
<dbReference type="GO" id="GO:0005737">
    <property type="term" value="C:cytoplasm"/>
    <property type="evidence" value="ECO:0007669"/>
    <property type="project" value="TreeGrafter"/>
</dbReference>
<dbReference type="GO" id="GO:0051539">
    <property type="term" value="F:4 iron, 4 sulfur cluster binding"/>
    <property type="evidence" value="ECO:0007669"/>
    <property type="project" value="TreeGrafter"/>
</dbReference>
<dbReference type="InterPro" id="IPR006638">
    <property type="entry name" value="Elp3/MiaA/NifB-like_rSAM"/>
</dbReference>
<protein>
    <submittedName>
        <fullName evidence="7">Coproporphyrinogen-III oxidase family protein</fullName>
    </submittedName>
</protein>
<dbReference type="InterPro" id="IPR058240">
    <property type="entry name" value="rSAM_sf"/>
</dbReference>
<dbReference type="InterPro" id="IPR013785">
    <property type="entry name" value="Aldolase_TIM"/>
</dbReference>
<dbReference type="GO" id="GO:0006779">
    <property type="term" value="P:porphyrin-containing compound biosynthetic process"/>
    <property type="evidence" value="ECO:0007669"/>
    <property type="project" value="TreeGrafter"/>
</dbReference>
<dbReference type="SMART" id="SM00729">
    <property type="entry name" value="Elp3"/>
    <property type="match status" value="1"/>
</dbReference>
<evidence type="ECO:0000256" key="2">
    <source>
        <dbReference type="ARBA" id="ARBA00022691"/>
    </source>
</evidence>
<dbReference type="GO" id="GO:0046872">
    <property type="term" value="F:metal ion binding"/>
    <property type="evidence" value="ECO:0007669"/>
    <property type="project" value="UniProtKB-KW"/>
</dbReference>
<dbReference type="PANTHER" id="PTHR13932:SF5">
    <property type="entry name" value="RADICAL S-ADENOSYL METHIONINE DOMAIN-CONTAINING PROTEIN 1, MITOCHONDRIAL"/>
    <property type="match status" value="1"/>
</dbReference>
<evidence type="ECO:0000313" key="8">
    <source>
        <dbReference type="Proteomes" id="UP001324634"/>
    </source>
</evidence>
<evidence type="ECO:0000256" key="3">
    <source>
        <dbReference type="ARBA" id="ARBA00022723"/>
    </source>
</evidence>
<comment type="cofactor">
    <cofactor evidence="1">
        <name>[4Fe-4S] cluster</name>
        <dbReference type="ChEBI" id="CHEBI:49883"/>
    </cofactor>
</comment>
<organism evidence="7 8">
    <name type="scientific">Peredibacter starrii</name>
    <dbReference type="NCBI Taxonomy" id="28202"/>
    <lineage>
        <taxon>Bacteria</taxon>
        <taxon>Pseudomonadati</taxon>
        <taxon>Bdellovibrionota</taxon>
        <taxon>Bacteriovoracia</taxon>
        <taxon>Bacteriovoracales</taxon>
        <taxon>Bacteriovoracaceae</taxon>
        <taxon>Peredibacter</taxon>
    </lineage>
</organism>
<keyword evidence="8" id="KW-1185">Reference proteome</keyword>
<dbReference type="Proteomes" id="UP001324634">
    <property type="component" value="Chromosome"/>
</dbReference>
<evidence type="ECO:0000256" key="4">
    <source>
        <dbReference type="ARBA" id="ARBA00023004"/>
    </source>
</evidence>
<dbReference type="RefSeq" id="WP_321395353.1">
    <property type="nucleotide sequence ID" value="NZ_CP139487.1"/>
</dbReference>
<keyword evidence="4" id="KW-0408">Iron</keyword>
<dbReference type="SFLD" id="SFLDS00029">
    <property type="entry name" value="Radical_SAM"/>
    <property type="match status" value="1"/>
</dbReference>
<accession>A0AAX4HPG1</accession>